<name>A0A2V5IRA3_9MICC</name>
<feature type="binding site" evidence="11">
    <location>
        <position position="115"/>
    </location>
    <ligand>
        <name>Zn(2+)</name>
        <dbReference type="ChEBI" id="CHEBI:29105"/>
    </ligand>
</feature>
<feature type="binding site" evidence="11">
    <location>
        <position position="160"/>
    </location>
    <ligand>
        <name>Zn(2+)</name>
        <dbReference type="ChEBI" id="CHEBI:29105"/>
    </ligand>
</feature>
<organism evidence="14 15">
    <name type="scientific">Arthrobacter psychrolactophilus</name>
    <dbReference type="NCBI Taxonomy" id="92442"/>
    <lineage>
        <taxon>Bacteria</taxon>
        <taxon>Bacillati</taxon>
        <taxon>Actinomycetota</taxon>
        <taxon>Actinomycetes</taxon>
        <taxon>Micrococcales</taxon>
        <taxon>Micrococcaceae</taxon>
        <taxon>Arthrobacter</taxon>
    </lineage>
</organism>
<evidence type="ECO:0000313" key="14">
    <source>
        <dbReference type="EMBL" id="PYI39055.1"/>
    </source>
</evidence>
<feature type="active site" description="Nucleophile" evidence="9">
    <location>
        <position position="301"/>
    </location>
</feature>
<dbReference type="Proteomes" id="UP000247980">
    <property type="component" value="Unassembled WGS sequence"/>
</dbReference>
<keyword evidence="4 11" id="KW-0479">Metal-binding</keyword>
<dbReference type="AlphaFoldDB" id="A0A2V5IRA3"/>
<dbReference type="GO" id="GO:0009341">
    <property type="term" value="C:beta-galactosidase complex"/>
    <property type="evidence" value="ECO:0007669"/>
    <property type="project" value="InterPro"/>
</dbReference>
<dbReference type="PIRSF" id="PIRSF001084">
    <property type="entry name" value="B-galactosidase"/>
    <property type="match status" value="1"/>
</dbReference>
<dbReference type="InterPro" id="IPR017853">
    <property type="entry name" value="GH"/>
</dbReference>
<protein>
    <recommendedName>
        <fullName evidence="3 8">Beta-galactosidase</fullName>
        <shortName evidence="8">Beta-gal</shortName>
        <ecNumber evidence="3 8">3.2.1.23</ecNumber>
    </recommendedName>
</protein>
<dbReference type="EMBL" id="QJVC01000004">
    <property type="protein sequence ID" value="PYI39055.1"/>
    <property type="molecule type" value="Genomic_DNA"/>
</dbReference>
<dbReference type="Gene3D" id="3.40.50.880">
    <property type="match status" value="1"/>
</dbReference>
<feature type="domain" description="Beta-galactosidase trimerisation" evidence="13">
    <location>
        <begin position="393"/>
        <end position="591"/>
    </location>
</feature>
<dbReference type="Gene3D" id="3.20.20.80">
    <property type="entry name" value="Glycosidases"/>
    <property type="match status" value="1"/>
</dbReference>
<dbReference type="InterPro" id="IPR029062">
    <property type="entry name" value="Class_I_gatase-like"/>
</dbReference>
<gene>
    <name evidence="14" type="ORF">CVS30_07015</name>
</gene>
<dbReference type="InterPro" id="IPR013738">
    <property type="entry name" value="Beta_galactosidase_Trimer"/>
</dbReference>
<evidence type="ECO:0000256" key="7">
    <source>
        <dbReference type="ARBA" id="ARBA00023295"/>
    </source>
</evidence>
<dbReference type="PANTHER" id="PTHR36447:SF2">
    <property type="entry name" value="BETA-GALACTOSIDASE YESZ"/>
    <property type="match status" value="1"/>
</dbReference>
<dbReference type="GO" id="GO:0004565">
    <property type="term" value="F:beta-galactosidase activity"/>
    <property type="evidence" value="ECO:0007669"/>
    <property type="project" value="UniProtKB-EC"/>
</dbReference>
<feature type="binding site" evidence="11">
    <location>
        <position position="158"/>
    </location>
    <ligand>
        <name>Zn(2+)</name>
        <dbReference type="ChEBI" id="CHEBI:29105"/>
    </ligand>
</feature>
<keyword evidence="5 8" id="KW-0378">Hydrolase</keyword>
<evidence type="ECO:0000256" key="5">
    <source>
        <dbReference type="ARBA" id="ARBA00022801"/>
    </source>
</evidence>
<comment type="caution">
    <text evidence="14">The sequence shown here is derived from an EMBL/GenBank/DDBJ whole genome shotgun (WGS) entry which is preliminary data.</text>
</comment>
<evidence type="ECO:0000259" key="13">
    <source>
        <dbReference type="Pfam" id="PF08532"/>
    </source>
</evidence>
<proteinExistence type="inferred from homology"/>
<evidence type="ECO:0000256" key="3">
    <source>
        <dbReference type="ARBA" id="ARBA00012756"/>
    </source>
</evidence>
<evidence type="ECO:0000256" key="6">
    <source>
        <dbReference type="ARBA" id="ARBA00022833"/>
    </source>
</evidence>
<feature type="active site" description="Proton donor" evidence="9">
    <location>
        <position position="150"/>
    </location>
</feature>
<dbReference type="EC" id="3.2.1.23" evidence="3 8"/>
<evidence type="ECO:0000256" key="4">
    <source>
        <dbReference type="ARBA" id="ARBA00022723"/>
    </source>
</evidence>
<evidence type="ECO:0000256" key="10">
    <source>
        <dbReference type="PIRSR" id="PIRSR001084-2"/>
    </source>
</evidence>
<evidence type="ECO:0000259" key="12">
    <source>
        <dbReference type="Pfam" id="PF02449"/>
    </source>
</evidence>
<dbReference type="InterPro" id="IPR013529">
    <property type="entry name" value="Glyco_hydro_42_N"/>
</dbReference>
<dbReference type="GO" id="GO:0005975">
    <property type="term" value="P:carbohydrate metabolic process"/>
    <property type="evidence" value="ECO:0007669"/>
    <property type="project" value="InterPro"/>
</dbReference>
<evidence type="ECO:0000256" key="8">
    <source>
        <dbReference type="PIRNR" id="PIRNR001084"/>
    </source>
</evidence>
<keyword evidence="15" id="KW-1185">Reference proteome</keyword>
<feature type="domain" description="Glycoside hydrolase family 42 N-terminal" evidence="12">
    <location>
        <begin position="15"/>
        <end position="378"/>
    </location>
</feature>
<feature type="binding site" evidence="10">
    <location>
        <position position="149"/>
    </location>
    <ligand>
        <name>substrate</name>
    </ligand>
</feature>
<feature type="binding site" evidence="11">
    <location>
        <position position="163"/>
    </location>
    <ligand>
        <name>Zn(2+)</name>
        <dbReference type="ChEBI" id="CHEBI:29105"/>
    </ligand>
</feature>
<sequence>MAELFDGRLLYGAALYPEVWDKNIVASDAALMAKLGMNVARMGEFIWSALEPDEGRIDLSILHDALNILDDHGIATILCTPTVTPPIWLTHGHQGRLHHTADGTALGHGSRQHVCTNGAYFRERAAIITGALAREFGQDRRVISWQLDNEFKSHVGGCHCPSCRDLWGQWLEAKYQDIAQLNEQWSTAVWSETYQSFDQIPLPAPTPFLHNTALMTAFNDFSQVKINEFAAEQSRIIRAHSELPITHNSGFGFDLDNQGLYSNLDYSSFDTYPAAPNYPAFLMNLDYFPHFGASGKTILMETSTSHGGSIANYGSPHPAGFVEAEIFANFAAGSKGFLFWPFRQHCGGSEQPHGAVVSPWGAPTIGFSSAARGGELLAQLETILTGGETLPPRVAITYSDRAKTALSVEPGGKLDYRGVLSGIHRRFVEAGIGRALIPEGASLDAYDVLLTPYAHHLDPEFLERVSDWVRAGGTWLVGPGTADRDAHHRWHSDAALGALESIAGVRGVLAFPATGSGTSAEFLGWQGGLDGMSTFMECTTARPLGMVRSGPAAGLAFVTENQGTPETGDGRVILVGSLPDGFEDPLLVDLLIGYATTPSKTWPARTEARELGAGGGVVEYLRRKKGRLQRWLVNMSDTTAELELPFPTTELLSNTNMNAGKYRLEPYTYIIAEERNA</sequence>
<dbReference type="SUPFAM" id="SSF52317">
    <property type="entry name" value="Class I glutamine amidotransferase-like"/>
    <property type="match status" value="1"/>
</dbReference>
<feature type="binding site" evidence="10">
    <location>
        <position position="111"/>
    </location>
    <ligand>
        <name>substrate</name>
    </ligand>
</feature>
<evidence type="ECO:0000256" key="1">
    <source>
        <dbReference type="ARBA" id="ARBA00001412"/>
    </source>
</evidence>
<dbReference type="RefSeq" id="WP_110484618.1">
    <property type="nucleotide sequence ID" value="NZ_QJVC01000004.1"/>
</dbReference>
<comment type="catalytic activity">
    <reaction evidence="1 8">
        <text>Hydrolysis of terminal non-reducing beta-D-galactose residues in beta-D-galactosides.</text>
        <dbReference type="EC" id="3.2.1.23"/>
    </reaction>
</comment>
<accession>A0A2V5IRA3</accession>
<dbReference type="SUPFAM" id="SSF51445">
    <property type="entry name" value="(Trans)glycosidases"/>
    <property type="match status" value="1"/>
</dbReference>
<dbReference type="PANTHER" id="PTHR36447">
    <property type="entry name" value="BETA-GALACTOSIDASE GANA"/>
    <property type="match status" value="1"/>
</dbReference>
<evidence type="ECO:0000256" key="2">
    <source>
        <dbReference type="ARBA" id="ARBA00005940"/>
    </source>
</evidence>
<comment type="similarity">
    <text evidence="2 8">Belongs to the glycosyl hydrolase 42 family.</text>
</comment>
<evidence type="ECO:0000256" key="9">
    <source>
        <dbReference type="PIRSR" id="PIRSR001084-1"/>
    </source>
</evidence>
<dbReference type="Pfam" id="PF02449">
    <property type="entry name" value="Glyco_hydro_42"/>
    <property type="match status" value="1"/>
</dbReference>
<dbReference type="GO" id="GO:0046872">
    <property type="term" value="F:metal ion binding"/>
    <property type="evidence" value="ECO:0007669"/>
    <property type="project" value="UniProtKB-KW"/>
</dbReference>
<evidence type="ECO:0000313" key="15">
    <source>
        <dbReference type="Proteomes" id="UP000247980"/>
    </source>
</evidence>
<reference evidence="14 15" key="1">
    <citation type="submission" date="2018-05" db="EMBL/GenBank/DDBJ databases">
        <title>Genetic diversity of glacier-inhabiting Cryobacterium bacteria in China and description of Cryobacterium mengkeensis sp. nov. and Arthrobacter glacialis sp. nov.</title>
        <authorList>
            <person name="Liu Q."/>
            <person name="Xin Y.-H."/>
        </authorList>
    </citation>
    <scope>NUCLEOTIDE SEQUENCE [LARGE SCALE GENOMIC DNA]</scope>
    <source>
        <strain evidence="14 15">B7</strain>
    </source>
</reference>
<keyword evidence="7 8" id="KW-0326">Glycosidase</keyword>
<dbReference type="CDD" id="cd03143">
    <property type="entry name" value="A4_beta-galactosidase_middle_domain"/>
    <property type="match status" value="1"/>
</dbReference>
<dbReference type="InterPro" id="IPR003476">
    <property type="entry name" value="Glyco_hydro_42"/>
</dbReference>
<evidence type="ECO:0000256" key="11">
    <source>
        <dbReference type="PIRSR" id="PIRSR001084-3"/>
    </source>
</evidence>
<keyword evidence="6 11" id="KW-0862">Zinc</keyword>
<dbReference type="Pfam" id="PF08532">
    <property type="entry name" value="Glyco_hydro_42M"/>
    <property type="match status" value="1"/>
</dbReference>
<dbReference type="OrthoDB" id="9800974at2"/>